<name>A0A1X1T1H1_9MYCO</name>
<dbReference type="Proteomes" id="UP000467385">
    <property type="component" value="Chromosome"/>
</dbReference>
<dbReference type="OrthoDB" id="182039at2"/>
<dbReference type="Gene3D" id="3.90.1300.10">
    <property type="entry name" value="Amidase signature (AS) domain"/>
    <property type="match status" value="1"/>
</dbReference>
<organism evidence="2 3">
    <name type="scientific">Mycobacterium conspicuum</name>
    <dbReference type="NCBI Taxonomy" id="44010"/>
    <lineage>
        <taxon>Bacteria</taxon>
        <taxon>Bacillati</taxon>
        <taxon>Actinomycetota</taxon>
        <taxon>Actinomycetes</taxon>
        <taxon>Mycobacteriales</taxon>
        <taxon>Mycobacteriaceae</taxon>
        <taxon>Mycobacterium</taxon>
    </lineage>
</organism>
<dbReference type="SUPFAM" id="SSF75304">
    <property type="entry name" value="Amidase signature (AS) enzymes"/>
    <property type="match status" value="1"/>
</dbReference>
<feature type="domain" description="Amidase" evidence="1">
    <location>
        <begin position="79"/>
        <end position="494"/>
    </location>
</feature>
<dbReference type="STRING" id="44010.AWC00_20675"/>
<dbReference type="EMBL" id="AP022613">
    <property type="protein sequence ID" value="BBZ41610.1"/>
    <property type="molecule type" value="Genomic_DNA"/>
</dbReference>
<evidence type="ECO:0000313" key="2">
    <source>
        <dbReference type="EMBL" id="BBZ41610.1"/>
    </source>
</evidence>
<dbReference type="GO" id="GO:0003824">
    <property type="term" value="F:catalytic activity"/>
    <property type="evidence" value="ECO:0007669"/>
    <property type="project" value="InterPro"/>
</dbReference>
<dbReference type="Pfam" id="PF01425">
    <property type="entry name" value="Amidase"/>
    <property type="match status" value="1"/>
</dbReference>
<dbReference type="InterPro" id="IPR036928">
    <property type="entry name" value="AS_sf"/>
</dbReference>
<dbReference type="PANTHER" id="PTHR11895">
    <property type="entry name" value="TRANSAMIDASE"/>
    <property type="match status" value="1"/>
</dbReference>
<proteinExistence type="predicted"/>
<dbReference type="PANTHER" id="PTHR11895:SF170">
    <property type="entry name" value="AMIDASE"/>
    <property type="match status" value="1"/>
</dbReference>
<gene>
    <name evidence="2" type="ORF">MCNS_46730</name>
</gene>
<dbReference type="Gene3D" id="1.10.20.60">
    <property type="entry name" value="Glu-tRNAGln amidotransferase C subunit, N-terminal domain"/>
    <property type="match status" value="1"/>
</dbReference>
<sequence length="515" mass="53194">MTVPRPSAADIDAAAQHFGFHLDADARRDYLAAVEGSLRSYDAVDELYDAVARPQVPERAYRFPEPGDNPLGAWYVTTQISSGAQGPLSGRAVAVKDNIAVAGIPMMNGSRAVEGFVPSRDATVVQRLLAAGATIAGKTVCEDLCCSGSSFTSASGPVRNPWDTTREAGGSSSGSGALLAAGKVDLALGGDQGGSIRIPAALCGVVGLKPTHGLIPYTGAFPIERTIDHLGPMTRTVADAALLLDVLAGPDGWDPRQPATIAGISNADYRAALTGDVAGLRVGVLTEGFGQYGSLPEVDELVRSAAQRFTEIGCSVSEISVPWHRHALDVFTVIITDGASAQMLDGNGYGVGVDGLYDPELMAHFARQRTVKADQLASTVKAAALCGHYALNTLGGASYAKARNLVPHARAAYDEALSRHDVLVLPTVPGTAETLPEGNPQDAAPLKHAHGKALNTAPMDITGHPAISVPAGLVNGLPVGMMIVGKRFDDATVLKVADAFESLCGGFPTAPGHAA</sequence>
<accession>A0A1X1T1H1</accession>
<evidence type="ECO:0000259" key="1">
    <source>
        <dbReference type="Pfam" id="PF01425"/>
    </source>
</evidence>
<dbReference type="InterPro" id="IPR000120">
    <property type="entry name" value="Amidase"/>
</dbReference>
<keyword evidence="3" id="KW-1185">Reference proteome</keyword>
<dbReference type="AlphaFoldDB" id="A0A1X1T1H1"/>
<dbReference type="NCBIfam" id="NF005565">
    <property type="entry name" value="PRK07235.1"/>
    <property type="match status" value="1"/>
</dbReference>
<evidence type="ECO:0000313" key="3">
    <source>
        <dbReference type="Proteomes" id="UP000467385"/>
    </source>
</evidence>
<protein>
    <submittedName>
        <fullName evidence="2">Amidase</fullName>
    </submittedName>
</protein>
<dbReference type="InterPro" id="IPR020556">
    <property type="entry name" value="Amidase_CS"/>
</dbReference>
<dbReference type="RefSeq" id="WP_085234659.1">
    <property type="nucleotide sequence ID" value="NZ_AP022613.1"/>
</dbReference>
<dbReference type="PROSITE" id="PS00571">
    <property type="entry name" value="AMIDASES"/>
    <property type="match status" value="1"/>
</dbReference>
<reference evidence="2 3" key="1">
    <citation type="journal article" date="2019" name="Emerg. Microbes Infect.">
        <title>Comprehensive subspecies identification of 175 nontuberculous mycobacteria species based on 7547 genomic profiles.</title>
        <authorList>
            <person name="Matsumoto Y."/>
            <person name="Kinjo T."/>
            <person name="Motooka D."/>
            <person name="Nabeya D."/>
            <person name="Jung N."/>
            <person name="Uechi K."/>
            <person name="Horii T."/>
            <person name="Iida T."/>
            <person name="Fujita J."/>
            <person name="Nakamura S."/>
        </authorList>
    </citation>
    <scope>NUCLEOTIDE SEQUENCE [LARGE SCALE GENOMIC DNA]</scope>
    <source>
        <strain evidence="2 3">JCM 14738</strain>
    </source>
</reference>
<dbReference type="InterPro" id="IPR023631">
    <property type="entry name" value="Amidase_dom"/>
</dbReference>